<sequence>MQHSFAPHGALLSSSFSPHLHYSILPPLPHRTLRSHSASTLTPAHPPHASNLRSQSASAKNENSSICVSISSALYTGLHGVYHKHCCEFRLSSPN</sequence>
<dbReference type="Proteomes" id="UP001651158">
    <property type="component" value="Unassembled WGS sequence"/>
</dbReference>
<evidence type="ECO:0000313" key="3">
    <source>
        <dbReference type="Proteomes" id="UP001651158"/>
    </source>
</evidence>
<organism evidence="2 3">
    <name type="scientific">Taenia crassiceps</name>
    <dbReference type="NCBI Taxonomy" id="6207"/>
    <lineage>
        <taxon>Eukaryota</taxon>
        <taxon>Metazoa</taxon>
        <taxon>Spiralia</taxon>
        <taxon>Lophotrochozoa</taxon>
        <taxon>Platyhelminthes</taxon>
        <taxon>Cestoda</taxon>
        <taxon>Eucestoda</taxon>
        <taxon>Cyclophyllidea</taxon>
        <taxon>Taeniidae</taxon>
        <taxon>Taenia</taxon>
    </lineage>
</organism>
<dbReference type="EMBL" id="JAKROA010000021">
    <property type="protein sequence ID" value="KAL5103023.1"/>
    <property type="molecule type" value="Genomic_DNA"/>
</dbReference>
<name>A0ABR4Q025_9CEST</name>
<evidence type="ECO:0000256" key="1">
    <source>
        <dbReference type="SAM" id="MobiDB-lite"/>
    </source>
</evidence>
<reference evidence="2 3" key="1">
    <citation type="journal article" date="2022" name="Front. Cell. Infect. Microbiol.">
        <title>The Genomes of Two Strains of Taenia crassiceps the Animal Model for the Study of Human Cysticercosis.</title>
        <authorList>
            <person name="Bobes R.J."/>
            <person name="Estrada K."/>
            <person name="Rios-Valencia D.G."/>
            <person name="Calderon-Gallegos A."/>
            <person name="de la Torre P."/>
            <person name="Carrero J.C."/>
            <person name="Sanchez-Flores A."/>
            <person name="Laclette J.P."/>
        </authorList>
    </citation>
    <scope>NUCLEOTIDE SEQUENCE [LARGE SCALE GENOMIC DNA]</scope>
    <source>
        <strain evidence="2">WFUcys</strain>
    </source>
</reference>
<gene>
    <name evidence="2" type="ORF">TcWFU_000628</name>
</gene>
<proteinExistence type="predicted"/>
<accession>A0ABR4Q025</accession>
<feature type="region of interest" description="Disordered" evidence="1">
    <location>
        <begin position="33"/>
        <end position="57"/>
    </location>
</feature>
<evidence type="ECO:0000313" key="2">
    <source>
        <dbReference type="EMBL" id="KAL5103023.1"/>
    </source>
</evidence>
<comment type="caution">
    <text evidence="2">The sequence shown here is derived from an EMBL/GenBank/DDBJ whole genome shotgun (WGS) entry which is preliminary data.</text>
</comment>
<protein>
    <submittedName>
        <fullName evidence="2">Uncharacterized protein</fullName>
    </submittedName>
</protein>
<keyword evidence="3" id="KW-1185">Reference proteome</keyword>